<evidence type="ECO:0000313" key="2">
    <source>
        <dbReference type="EMBL" id="MWN21669.1"/>
    </source>
</evidence>
<dbReference type="Gene3D" id="3.40.50.2020">
    <property type="match status" value="1"/>
</dbReference>
<dbReference type="InterPro" id="IPR051910">
    <property type="entry name" value="ComF/GntX_DNA_util-trans"/>
</dbReference>
<name>A0A6L7AEK6_LEULA</name>
<dbReference type="EMBL" id="WSZI01000017">
    <property type="protein sequence ID" value="MWN21669.1"/>
    <property type="molecule type" value="Genomic_DNA"/>
</dbReference>
<dbReference type="Pfam" id="PF00156">
    <property type="entry name" value="Pribosyltran"/>
    <property type="match status" value="1"/>
</dbReference>
<dbReference type="CDD" id="cd06223">
    <property type="entry name" value="PRTases_typeI"/>
    <property type="match status" value="1"/>
</dbReference>
<dbReference type="PANTHER" id="PTHR47505">
    <property type="entry name" value="DNA UTILIZATION PROTEIN YHGH"/>
    <property type="match status" value="1"/>
</dbReference>
<comment type="similarity">
    <text evidence="1">Belongs to the ComF/GntX family.</text>
</comment>
<dbReference type="InterPro" id="IPR000836">
    <property type="entry name" value="PRTase_dom"/>
</dbReference>
<dbReference type="KEGG" id="llf:BCR17_05065"/>
<dbReference type="AlphaFoldDB" id="A0A6L7AEK6"/>
<evidence type="ECO:0000256" key="1">
    <source>
        <dbReference type="ARBA" id="ARBA00008007"/>
    </source>
</evidence>
<dbReference type="PANTHER" id="PTHR47505:SF1">
    <property type="entry name" value="DNA UTILIZATION PROTEIN YHGH"/>
    <property type="match status" value="1"/>
</dbReference>
<comment type="caution">
    <text evidence="2">The sequence shown here is derived from an EMBL/GenBank/DDBJ whole genome shotgun (WGS) entry which is preliminary data.</text>
</comment>
<sequence length="223" mass="25543">MMCLLCQQPLHDELNLLQTLGVMTLDTAVICEPCRQQFQSITTACAGCGRQQADDTLCQDCRRWQQQGQQLLAHCALYQYNEAMRQYMKAYKFNGDYLLRTVFNRELIQKVHTMAMDMVVPVPVSHDTMLRRGFNQTLGLFEGVPYQALLQVTQQQKAHQSQRDRAARLHRKQPFSIAVTKDLVDQRVLLVDDVYTTGNTLYHAATLLYQLGAKEVKSLSLAR</sequence>
<proteinExistence type="inferred from homology"/>
<dbReference type="Proteomes" id="UP000478636">
    <property type="component" value="Unassembled WGS sequence"/>
</dbReference>
<organism evidence="2 3">
    <name type="scientific">Leuconostoc lactis</name>
    <dbReference type="NCBI Taxonomy" id="1246"/>
    <lineage>
        <taxon>Bacteria</taxon>
        <taxon>Bacillati</taxon>
        <taxon>Bacillota</taxon>
        <taxon>Bacilli</taxon>
        <taxon>Lactobacillales</taxon>
        <taxon>Lactobacillaceae</taxon>
        <taxon>Leuconostoc</taxon>
    </lineage>
</organism>
<reference evidence="2 3" key="1">
    <citation type="submission" date="2019-12" db="EMBL/GenBank/DDBJ databases">
        <title>Complete genome sequence of Leuconostoc lactis strain AVN1 provides insights into metabolic potential.</title>
        <authorList>
            <person name="Besrour N."/>
            <person name="Najjari A."/>
            <person name="Fhoula I."/>
            <person name="Jaballah S."/>
            <person name="Klibi N."/>
            <person name="Ouzari H.I."/>
        </authorList>
    </citation>
    <scope>NUCLEOTIDE SEQUENCE [LARGE SCALE GENOMIC DNA]</scope>
    <source>
        <strain evidence="2 3">AVN1</strain>
    </source>
</reference>
<dbReference type="InterPro" id="IPR029057">
    <property type="entry name" value="PRTase-like"/>
</dbReference>
<accession>A0A6L7AEK6</accession>
<protein>
    <submittedName>
        <fullName evidence="2">ComF family protein</fullName>
    </submittedName>
</protein>
<evidence type="ECO:0000313" key="3">
    <source>
        <dbReference type="Proteomes" id="UP000478636"/>
    </source>
</evidence>
<gene>
    <name evidence="2" type="ORF">GQS40_11015</name>
</gene>
<dbReference type="RefSeq" id="WP_068851569.1">
    <property type="nucleotide sequence ID" value="NZ_CP016598.1"/>
</dbReference>
<dbReference type="SUPFAM" id="SSF53271">
    <property type="entry name" value="PRTase-like"/>
    <property type="match status" value="1"/>
</dbReference>